<dbReference type="PANTHER" id="PTHR46732:SF5">
    <property type="entry name" value="ATP-DEPENDENT PROTEASE LA (LON) DOMAIN PROTEIN"/>
    <property type="match status" value="1"/>
</dbReference>
<comment type="caution">
    <text evidence="3">The sequence shown here is derived from an EMBL/GenBank/DDBJ whole genome shotgun (WGS) entry which is preliminary data.</text>
</comment>
<dbReference type="InterPro" id="IPR046336">
    <property type="entry name" value="Lon_prtase_N_sf"/>
</dbReference>
<dbReference type="InterPro" id="IPR003111">
    <property type="entry name" value="Lon_prtase_N"/>
</dbReference>
<dbReference type="InterPro" id="IPR015947">
    <property type="entry name" value="PUA-like_sf"/>
</dbReference>
<dbReference type="PROSITE" id="PS51787">
    <property type="entry name" value="LON_N"/>
    <property type="match status" value="1"/>
</dbReference>
<feature type="domain" description="Lon N-terminal" evidence="2">
    <location>
        <begin position="72"/>
        <end position="297"/>
    </location>
</feature>
<dbReference type="Pfam" id="PF02190">
    <property type="entry name" value="LON_substr_bdg"/>
    <property type="match status" value="1"/>
</dbReference>
<dbReference type="Gene3D" id="2.30.130.40">
    <property type="entry name" value="LON domain-like"/>
    <property type="match status" value="1"/>
</dbReference>
<dbReference type="STRING" id="43335.A0A4U5QYC6"/>
<evidence type="ECO:0000259" key="2">
    <source>
        <dbReference type="PROSITE" id="PS51787"/>
    </source>
</evidence>
<feature type="coiled-coil region" evidence="1">
    <location>
        <begin position="269"/>
        <end position="296"/>
    </location>
</feature>
<proteinExistence type="predicted"/>
<accession>A0A4U5QYC6</accession>
<dbReference type="SMART" id="SM00464">
    <property type="entry name" value="LON"/>
    <property type="match status" value="1"/>
</dbReference>
<keyword evidence="1" id="KW-0175">Coiled coil</keyword>
<organism evidence="3">
    <name type="scientific">Populus alba</name>
    <name type="common">White poplar</name>
    <dbReference type="NCBI Taxonomy" id="43335"/>
    <lineage>
        <taxon>Eukaryota</taxon>
        <taxon>Viridiplantae</taxon>
        <taxon>Streptophyta</taxon>
        <taxon>Embryophyta</taxon>
        <taxon>Tracheophyta</taxon>
        <taxon>Spermatophyta</taxon>
        <taxon>Magnoliopsida</taxon>
        <taxon>eudicotyledons</taxon>
        <taxon>Gunneridae</taxon>
        <taxon>Pentapetalae</taxon>
        <taxon>rosids</taxon>
        <taxon>fabids</taxon>
        <taxon>Malpighiales</taxon>
        <taxon>Salicaceae</taxon>
        <taxon>Saliceae</taxon>
        <taxon>Populus</taxon>
    </lineage>
</organism>
<dbReference type="SUPFAM" id="SSF88697">
    <property type="entry name" value="PUA domain-like"/>
    <property type="match status" value="1"/>
</dbReference>
<evidence type="ECO:0000313" key="3">
    <source>
        <dbReference type="EMBL" id="TKS15791.1"/>
    </source>
</evidence>
<evidence type="ECO:0000256" key="1">
    <source>
        <dbReference type="SAM" id="Coils"/>
    </source>
</evidence>
<reference evidence="3" key="1">
    <citation type="submission" date="2018-10" db="EMBL/GenBank/DDBJ databases">
        <title>Population genomic analysis revealed the cold adaptation of white poplar.</title>
        <authorList>
            <person name="Liu Y.-J."/>
        </authorList>
    </citation>
    <scope>NUCLEOTIDE SEQUENCE [LARGE SCALE GENOMIC DNA]</scope>
    <source>
        <strain evidence="3">PAL-ZL1</strain>
    </source>
</reference>
<sequence length="422" mass="47188">MICCSSSSIAILSTASRIDGTVSRTRTRSSLPLLSHSFHFQVNVNGNHQLFIRRRISRWCRVSPNVSSSLELPLLPFNTNEVLVPSESKTLHLYEARYLALLEESLLRKKLFVHFVLDPILISNSGTEASFAARYGCLVNIENIERLDVGALVSIRGIGRVKLLNFVQSEPYLKGEVIPLQDRFIGANEISSKVIAVKDALRSLNSLEIKLKAPKEELLQTCIANSLTWAEKEPSLECDQSFIPSPAERISFAAFQPITRSTQSETLKLQQQKLRAMDLKDTLQRLDNSLDLVNENISMVAAKLAIQSLEMQRATDMGFVSTFSAFLNHHNRYHYYDHQKATSPPPPQPPQQPPSLPFKVFSFSFSGLELSIVEGDDSINAYLLNAVKNNNGTGTLLLSDIFGFEDSSTRDFAYRVACNGYK</sequence>
<protein>
    <recommendedName>
        <fullName evidence="2">Lon N-terminal domain-containing protein</fullName>
    </recommendedName>
</protein>
<dbReference type="EMBL" id="RCHU01000077">
    <property type="protein sequence ID" value="TKS15791.1"/>
    <property type="molecule type" value="Genomic_DNA"/>
</dbReference>
<dbReference type="AlphaFoldDB" id="A0A4U5QYC6"/>
<gene>
    <name evidence="3" type="ORF">D5086_0000030370</name>
</gene>
<name>A0A4U5QYC6_POPAL</name>
<dbReference type="PANTHER" id="PTHR46732">
    <property type="entry name" value="ATP-DEPENDENT PROTEASE LA (LON) DOMAIN PROTEIN"/>
    <property type="match status" value="1"/>
</dbReference>